<comment type="caution">
    <text evidence="8">The sequence shown here is derived from an EMBL/GenBank/DDBJ whole genome shotgun (WGS) entry which is preliminary data.</text>
</comment>
<dbReference type="NCBIfam" id="NF000722">
    <property type="entry name" value="PRK00042.2-1"/>
    <property type="match status" value="1"/>
</dbReference>
<dbReference type="InterPro" id="IPR022896">
    <property type="entry name" value="TrioseP_Isoase_bac/euk"/>
</dbReference>
<reference evidence="8 9" key="1">
    <citation type="submission" date="2018-05" db="EMBL/GenBank/DDBJ databases">
        <title>Reference genomes for bee gut microbiota database.</title>
        <authorList>
            <person name="Ellegaard K.M."/>
        </authorList>
    </citation>
    <scope>NUCLEOTIDE SEQUENCE [LARGE SCALE GENOMIC DNA]</scope>
    <source>
        <strain evidence="8 9">ESL0177</strain>
    </source>
</reference>
<dbReference type="UniPathway" id="UPA00109">
    <property type="reaction ID" value="UER00189"/>
</dbReference>
<sequence>MKKIYIGTSWKMNKTLAEALLFCEQLNTFYPENLKSHIQPFVIPPFTCVRDVTDYINNHKINCLTGVQNMHFAQSGPFTGEISPNMVADTGATIVEIGHSERREYFAETDSSVNKKVHAALNYNLTPLICIGDSAQEKSWGVSVETVVKQMKIALSGIDKNQVIKTIIAYEPIWAIGEQGVPATPDEAEYIHTKLRSALIELYDIDTANQVILLYGGSVNLENSKLFISQPNIDGLFIGRSAWQAKGFCTILSAINQQS</sequence>
<dbReference type="InterPro" id="IPR035990">
    <property type="entry name" value="TIM_sf"/>
</dbReference>
<dbReference type="GO" id="GO:0046166">
    <property type="term" value="P:glyceraldehyde-3-phosphate biosynthetic process"/>
    <property type="evidence" value="ECO:0007669"/>
    <property type="project" value="TreeGrafter"/>
</dbReference>
<dbReference type="UniPathway" id="UPA00138"/>
<dbReference type="NCBIfam" id="TIGR00419">
    <property type="entry name" value="tim"/>
    <property type="match status" value="1"/>
</dbReference>
<dbReference type="CDD" id="cd00311">
    <property type="entry name" value="TIM"/>
    <property type="match status" value="1"/>
</dbReference>
<feature type="active site" description="Electrophile" evidence="6">
    <location>
        <position position="99"/>
    </location>
</feature>
<keyword evidence="4 6" id="KW-0324">Glycolysis</keyword>
<evidence type="ECO:0000256" key="3">
    <source>
        <dbReference type="ARBA" id="ARBA00022490"/>
    </source>
</evidence>
<dbReference type="GO" id="GO:0019563">
    <property type="term" value="P:glycerol catabolic process"/>
    <property type="evidence" value="ECO:0007669"/>
    <property type="project" value="TreeGrafter"/>
</dbReference>
<evidence type="ECO:0000256" key="6">
    <source>
        <dbReference type="HAMAP-Rule" id="MF_00147"/>
    </source>
</evidence>
<dbReference type="InterPro" id="IPR000652">
    <property type="entry name" value="Triosephosphate_isomerase"/>
</dbReference>
<organism evidence="8 9">
    <name type="scientific">Gilliamella apicola</name>
    <dbReference type="NCBI Taxonomy" id="1196095"/>
    <lineage>
        <taxon>Bacteria</taxon>
        <taxon>Pseudomonadati</taxon>
        <taxon>Pseudomonadota</taxon>
        <taxon>Gammaproteobacteria</taxon>
        <taxon>Orbales</taxon>
        <taxon>Orbaceae</taxon>
        <taxon>Gilliamella</taxon>
    </lineage>
</organism>
<feature type="active site" description="Proton acceptor" evidence="6">
    <location>
        <position position="171"/>
    </location>
</feature>
<keyword evidence="3 6" id="KW-0963">Cytoplasm</keyword>
<comment type="caution">
    <text evidence="6">Lacks conserved residue(s) required for the propagation of feature annotation.</text>
</comment>
<name>A0A2V4DUT9_9GAMM</name>
<evidence type="ECO:0000313" key="9">
    <source>
        <dbReference type="Proteomes" id="UP000247483"/>
    </source>
</evidence>
<dbReference type="PANTHER" id="PTHR21139">
    <property type="entry name" value="TRIOSEPHOSPHATE ISOMERASE"/>
    <property type="match status" value="1"/>
</dbReference>
<protein>
    <recommendedName>
        <fullName evidence="6 7">Triosephosphate isomerase</fullName>
        <shortName evidence="6">TIM</shortName>
        <shortName evidence="6">TPI</shortName>
        <ecNumber evidence="6 7">5.3.1.1</ecNumber>
    </recommendedName>
    <alternativeName>
        <fullName evidence="6">Triose-phosphate isomerase</fullName>
    </alternativeName>
</protein>
<comment type="pathway">
    <text evidence="6 7">Carbohydrate biosynthesis; gluconeogenesis.</text>
</comment>
<dbReference type="RefSeq" id="WP_110423747.1">
    <property type="nucleotide sequence ID" value="NZ_QGLP01000005.1"/>
</dbReference>
<dbReference type="InterPro" id="IPR013785">
    <property type="entry name" value="Aldolase_TIM"/>
</dbReference>
<evidence type="ECO:0000256" key="2">
    <source>
        <dbReference type="ARBA" id="ARBA00022432"/>
    </source>
</evidence>
<dbReference type="PANTHER" id="PTHR21139:SF42">
    <property type="entry name" value="TRIOSEPHOSPHATE ISOMERASE"/>
    <property type="match status" value="1"/>
</dbReference>
<comment type="function">
    <text evidence="6">Involved in the gluconeogenesis. Catalyzes stereospecifically the conversion of dihydroxyacetone phosphate (DHAP) to D-glyceraldehyde-3-phosphate (G3P).</text>
</comment>
<keyword evidence="5 6" id="KW-0413">Isomerase</keyword>
<dbReference type="AlphaFoldDB" id="A0A2V4DUT9"/>
<comment type="similarity">
    <text evidence="1 6 7">Belongs to the triosephosphate isomerase family.</text>
</comment>
<feature type="binding site" evidence="6">
    <location>
        <position position="177"/>
    </location>
    <ligand>
        <name>substrate</name>
    </ligand>
</feature>
<accession>A0A2V4DUT9</accession>
<gene>
    <name evidence="6" type="primary">tpiA</name>
    <name evidence="8" type="ORF">DKK79_08800</name>
</gene>
<dbReference type="GO" id="GO:0005829">
    <property type="term" value="C:cytosol"/>
    <property type="evidence" value="ECO:0007669"/>
    <property type="project" value="TreeGrafter"/>
</dbReference>
<dbReference type="Proteomes" id="UP000247483">
    <property type="component" value="Unassembled WGS sequence"/>
</dbReference>
<dbReference type="PROSITE" id="PS51440">
    <property type="entry name" value="TIM_2"/>
    <property type="match status" value="1"/>
</dbReference>
<dbReference type="HAMAP" id="MF_00147_B">
    <property type="entry name" value="TIM_B"/>
    <property type="match status" value="1"/>
</dbReference>
<dbReference type="Pfam" id="PF00121">
    <property type="entry name" value="TIM"/>
    <property type="match status" value="1"/>
</dbReference>
<dbReference type="GO" id="GO:0004807">
    <property type="term" value="F:triose-phosphate isomerase activity"/>
    <property type="evidence" value="ECO:0007669"/>
    <property type="project" value="UniProtKB-UniRule"/>
</dbReference>
<evidence type="ECO:0000256" key="7">
    <source>
        <dbReference type="RuleBase" id="RU363013"/>
    </source>
</evidence>
<dbReference type="GO" id="GO:0006094">
    <property type="term" value="P:gluconeogenesis"/>
    <property type="evidence" value="ECO:0007669"/>
    <property type="project" value="UniProtKB-UniRule"/>
</dbReference>
<dbReference type="Gene3D" id="3.20.20.70">
    <property type="entry name" value="Aldolase class I"/>
    <property type="match status" value="1"/>
</dbReference>
<proteinExistence type="inferred from homology"/>
<evidence type="ECO:0000313" key="8">
    <source>
        <dbReference type="EMBL" id="PXZ04442.1"/>
    </source>
</evidence>
<comment type="subunit">
    <text evidence="6 7">Homodimer.</text>
</comment>
<evidence type="ECO:0000256" key="4">
    <source>
        <dbReference type="ARBA" id="ARBA00023152"/>
    </source>
</evidence>
<dbReference type="SUPFAM" id="SSF51351">
    <property type="entry name" value="Triosephosphate isomerase (TIM)"/>
    <property type="match status" value="1"/>
</dbReference>
<comment type="subcellular location">
    <subcellularLocation>
        <location evidence="6 7">Cytoplasm</location>
    </subcellularLocation>
</comment>
<comment type="catalytic activity">
    <reaction evidence="6 7">
        <text>D-glyceraldehyde 3-phosphate = dihydroxyacetone phosphate</text>
        <dbReference type="Rhea" id="RHEA:18585"/>
        <dbReference type="ChEBI" id="CHEBI:57642"/>
        <dbReference type="ChEBI" id="CHEBI:59776"/>
        <dbReference type="EC" id="5.3.1.1"/>
    </reaction>
</comment>
<keyword evidence="2 6" id="KW-0312">Gluconeogenesis</keyword>
<dbReference type="GO" id="GO:0006096">
    <property type="term" value="P:glycolytic process"/>
    <property type="evidence" value="ECO:0007669"/>
    <property type="project" value="UniProtKB-UniRule"/>
</dbReference>
<dbReference type="EC" id="5.3.1.1" evidence="6 7"/>
<comment type="pathway">
    <text evidence="6 7">Carbohydrate degradation; glycolysis; D-glyceraldehyde 3-phosphate from glycerone phosphate: step 1/1.</text>
</comment>
<evidence type="ECO:0000256" key="5">
    <source>
        <dbReference type="ARBA" id="ARBA00023235"/>
    </source>
</evidence>
<evidence type="ECO:0000256" key="1">
    <source>
        <dbReference type="ARBA" id="ARBA00007422"/>
    </source>
</evidence>
<feature type="binding site" evidence="6">
    <location>
        <position position="218"/>
    </location>
    <ligand>
        <name>substrate</name>
    </ligand>
</feature>
<dbReference type="EMBL" id="QGLP01000005">
    <property type="protein sequence ID" value="PXZ04442.1"/>
    <property type="molecule type" value="Genomic_DNA"/>
</dbReference>